<dbReference type="PANTHER" id="PTHR34598:SF3">
    <property type="entry name" value="OXIDOREDUCTASE AN1597"/>
    <property type="match status" value="1"/>
</dbReference>
<evidence type="ECO:0000313" key="4">
    <source>
        <dbReference type="Proteomes" id="UP000800035"/>
    </source>
</evidence>
<dbReference type="InterPro" id="IPR044053">
    <property type="entry name" value="AsaB-like"/>
</dbReference>
<accession>A0A6A5TRC1</accession>
<name>A0A6A5TRC1_9PLEO</name>
<keyword evidence="1" id="KW-0560">Oxidoreductase</keyword>
<dbReference type="Proteomes" id="UP000800035">
    <property type="component" value="Unassembled WGS sequence"/>
</dbReference>
<dbReference type="PANTHER" id="PTHR34598">
    <property type="entry name" value="BLL6449 PROTEIN"/>
    <property type="match status" value="1"/>
</dbReference>
<keyword evidence="4" id="KW-1185">Reference proteome</keyword>
<gene>
    <name evidence="3" type="ORF">CC80DRAFT_550002</name>
</gene>
<evidence type="ECO:0000256" key="2">
    <source>
        <dbReference type="ARBA" id="ARBA00023604"/>
    </source>
</evidence>
<dbReference type="GO" id="GO:0016491">
    <property type="term" value="F:oxidoreductase activity"/>
    <property type="evidence" value="ECO:0007669"/>
    <property type="project" value="UniProtKB-KW"/>
</dbReference>
<protein>
    <submittedName>
        <fullName evidence="3">Uncharacterized protein</fullName>
    </submittedName>
</protein>
<reference evidence="3" key="1">
    <citation type="journal article" date="2020" name="Stud. Mycol.">
        <title>101 Dothideomycetes genomes: a test case for predicting lifestyles and emergence of pathogens.</title>
        <authorList>
            <person name="Haridas S."/>
            <person name="Albert R."/>
            <person name="Binder M."/>
            <person name="Bloem J."/>
            <person name="Labutti K."/>
            <person name="Salamov A."/>
            <person name="Andreopoulos B."/>
            <person name="Baker S."/>
            <person name="Barry K."/>
            <person name="Bills G."/>
            <person name="Bluhm B."/>
            <person name="Cannon C."/>
            <person name="Castanera R."/>
            <person name="Culley D."/>
            <person name="Daum C."/>
            <person name="Ezra D."/>
            <person name="Gonzalez J."/>
            <person name="Henrissat B."/>
            <person name="Kuo A."/>
            <person name="Liang C."/>
            <person name="Lipzen A."/>
            <person name="Lutzoni F."/>
            <person name="Magnuson J."/>
            <person name="Mondo S."/>
            <person name="Nolan M."/>
            <person name="Ohm R."/>
            <person name="Pangilinan J."/>
            <person name="Park H.-J."/>
            <person name="Ramirez L."/>
            <person name="Alfaro M."/>
            <person name="Sun H."/>
            <person name="Tritt A."/>
            <person name="Yoshinaga Y."/>
            <person name="Zwiers L.-H."/>
            <person name="Turgeon B."/>
            <person name="Goodwin S."/>
            <person name="Spatafora J."/>
            <person name="Crous P."/>
            <person name="Grigoriev I."/>
        </authorList>
    </citation>
    <scope>NUCLEOTIDE SEQUENCE</scope>
    <source>
        <strain evidence="3">CBS 675.92</strain>
    </source>
</reference>
<dbReference type="OrthoDB" id="412788at2759"/>
<dbReference type="AlphaFoldDB" id="A0A6A5TRC1"/>
<dbReference type="EMBL" id="ML976997">
    <property type="protein sequence ID" value="KAF1954824.1"/>
    <property type="molecule type" value="Genomic_DNA"/>
</dbReference>
<evidence type="ECO:0000313" key="3">
    <source>
        <dbReference type="EMBL" id="KAF1954824.1"/>
    </source>
</evidence>
<evidence type="ECO:0000256" key="1">
    <source>
        <dbReference type="ARBA" id="ARBA00023002"/>
    </source>
</evidence>
<proteinExistence type="inferred from homology"/>
<sequence length="293" mass="33828">MKAALSFIADLPLYEEEKPYELWLPPEQLPKDIPVTNCQWIRQPDIEIEDLRKSNAAVALDTTGFKYLNDPLDFELQGEDLMSDTESENLVRYLNGTVDRVKKEFKADKAICFDWRYRKSQQDSKDRPFLKYIPERGHALNPASVVHADDSPDGGLARLKRHLTTEELKAFEDGKLHIRFVNFWRPLVPVVKDRPLSLCDRRSILGEDLVRCDKIRPEYVSEGLYLKYKPYHKWYWLSSQTRDEPFLFITWDSQAGETPACPPHGAVELQNAPASLPPRVSIEVRVMVLSVIG</sequence>
<comment type="similarity">
    <text evidence="2">Belongs to the asaB hydroxylase/desaturase family.</text>
</comment>
<dbReference type="NCBIfam" id="NF041278">
    <property type="entry name" value="CmcJ_NvfI_EfuI"/>
    <property type="match status" value="1"/>
</dbReference>
<organism evidence="3 4">
    <name type="scientific">Byssothecium circinans</name>
    <dbReference type="NCBI Taxonomy" id="147558"/>
    <lineage>
        <taxon>Eukaryota</taxon>
        <taxon>Fungi</taxon>
        <taxon>Dikarya</taxon>
        <taxon>Ascomycota</taxon>
        <taxon>Pezizomycotina</taxon>
        <taxon>Dothideomycetes</taxon>
        <taxon>Pleosporomycetidae</taxon>
        <taxon>Pleosporales</taxon>
        <taxon>Massarineae</taxon>
        <taxon>Massarinaceae</taxon>
        <taxon>Byssothecium</taxon>
    </lineage>
</organism>